<evidence type="ECO:0000256" key="3">
    <source>
        <dbReference type="ARBA" id="ARBA00022833"/>
    </source>
</evidence>
<keyword evidence="6" id="KW-1185">Reference proteome</keyword>
<comment type="similarity">
    <text evidence="4">Belongs to the eukaryotic/archaeal RNase P protein component 4 family.</text>
</comment>
<dbReference type="OrthoDB" id="128536at2759"/>
<dbReference type="GO" id="GO:0008033">
    <property type="term" value="P:tRNA processing"/>
    <property type="evidence" value="ECO:0007669"/>
    <property type="project" value="UniProtKB-KW"/>
</dbReference>
<dbReference type="InterPro" id="IPR007175">
    <property type="entry name" value="Rpr2/Snm1/Rpp21"/>
</dbReference>
<evidence type="ECO:0000313" key="5">
    <source>
        <dbReference type="EMBL" id="RNA17121.1"/>
    </source>
</evidence>
<sequence length="127" mass="14885">MESAKKITKKNVSKSKPKIELTAKCLEKSPQDFLFVNHVNYLNKLSFTSLTELDHEEMCRNNQQTIVKLVNKKPIHLCSELKYFHCKKCDIMLIPGQTSRIRVKSKRQKHIVSTCLNCGEIKRYNFR</sequence>
<dbReference type="GO" id="GO:1902555">
    <property type="term" value="C:endoribonuclease complex"/>
    <property type="evidence" value="ECO:0007669"/>
    <property type="project" value="UniProtKB-ARBA"/>
</dbReference>
<gene>
    <name evidence="5" type="ORF">BpHYR1_034548</name>
</gene>
<evidence type="ECO:0000256" key="4">
    <source>
        <dbReference type="ARBA" id="ARBA00038402"/>
    </source>
</evidence>
<dbReference type="Gene3D" id="6.20.50.20">
    <property type="match status" value="1"/>
</dbReference>
<dbReference type="EMBL" id="REGN01004525">
    <property type="protein sequence ID" value="RNA17121.1"/>
    <property type="molecule type" value="Genomic_DNA"/>
</dbReference>
<dbReference type="PANTHER" id="PTHR14742">
    <property type="entry name" value="RIBONUCLEASE P SUBUNIT P21"/>
    <property type="match status" value="1"/>
</dbReference>
<dbReference type="Pfam" id="PF04032">
    <property type="entry name" value="Rpr2"/>
    <property type="match status" value="1"/>
</dbReference>
<reference evidence="5 6" key="1">
    <citation type="journal article" date="2018" name="Sci. Rep.">
        <title>Genomic signatures of local adaptation to the degree of environmental predictability in rotifers.</title>
        <authorList>
            <person name="Franch-Gras L."/>
            <person name="Hahn C."/>
            <person name="Garcia-Roger E.M."/>
            <person name="Carmona M.J."/>
            <person name="Serra M."/>
            <person name="Gomez A."/>
        </authorList>
    </citation>
    <scope>NUCLEOTIDE SEQUENCE [LARGE SCALE GENOMIC DNA]</scope>
    <source>
        <strain evidence="5">HYR1</strain>
    </source>
</reference>
<dbReference type="GO" id="GO:0046872">
    <property type="term" value="F:metal ion binding"/>
    <property type="evidence" value="ECO:0007669"/>
    <property type="project" value="UniProtKB-KW"/>
</dbReference>
<protein>
    <submittedName>
        <fullName evidence="5">Ribonuclease P</fullName>
    </submittedName>
</protein>
<dbReference type="EMBL" id="REGN01004525">
    <property type="protein sequence ID" value="RNA17122.1"/>
    <property type="molecule type" value="Genomic_DNA"/>
</dbReference>
<dbReference type="AlphaFoldDB" id="A0A3M7R179"/>
<name>A0A3M7R179_BRAPC</name>
<organism evidence="5 6">
    <name type="scientific">Brachionus plicatilis</name>
    <name type="common">Marine rotifer</name>
    <name type="synonym">Brachionus muelleri</name>
    <dbReference type="NCBI Taxonomy" id="10195"/>
    <lineage>
        <taxon>Eukaryota</taxon>
        <taxon>Metazoa</taxon>
        <taxon>Spiralia</taxon>
        <taxon>Gnathifera</taxon>
        <taxon>Rotifera</taxon>
        <taxon>Eurotatoria</taxon>
        <taxon>Monogononta</taxon>
        <taxon>Pseudotrocha</taxon>
        <taxon>Ploima</taxon>
        <taxon>Brachionidae</taxon>
        <taxon>Brachionus</taxon>
    </lineage>
</organism>
<accession>A0A3M7R179</accession>
<dbReference type="PANTHER" id="PTHR14742:SF0">
    <property type="entry name" value="RIBONUCLEASE P PROTEIN SUBUNIT P21"/>
    <property type="match status" value="1"/>
</dbReference>
<keyword evidence="2" id="KW-0479">Metal-binding</keyword>
<keyword evidence="3" id="KW-0862">Zinc</keyword>
<evidence type="ECO:0000313" key="6">
    <source>
        <dbReference type="Proteomes" id="UP000276133"/>
    </source>
</evidence>
<keyword evidence="1" id="KW-0819">tRNA processing</keyword>
<comment type="caution">
    <text evidence="5">The sequence shown here is derived from an EMBL/GenBank/DDBJ whole genome shotgun (WGS) entry which is preliminary data.</text>
</comment>
<evidence type="ECO:0000256" key="2">
    <source>
        <dbReference type="ARBA" id="ARBA00022723"/>
    </source>
</evidence>
<dbReference type="GO" id="GO:1990904">
    <property type="term" value="C:ribonucleoprotein complex"/>
    <property type="evidence" value="ECO:0007669"/>
    <property type="project" value="UniProtKB-ARBA"/>
</dbReference>
<evidence type="ECO:0000256" key="1">
    <source>
        <dbReference type="ARBA" id="ARBA00022694"/>
    </source>
</evidence>
<proteinExistence type="inferred from homology"/>
<dbReference type="Proteomes" id="UP000276133">
    <property type="component" value="Unassembled WGS sequence"/>
</dbReference>